<dbReference type="PANTHER" id="PTHR43864:SF2">
    <property type="entry name" value="PUR OPERON REPRESSOR"/>
    <property type="match status" value="1"/>
</dbReference>
<dbReference type="KEGG" id="spoa:EQM13_14970"/>
<dbReference type="SUPFAM" id="SSF53271">
    <property type="entry name" value="PRTase-like"/>
    <property type="match status" value="1"/>
</dbReference>
<dbReference type="OrthoDB" id="4213751at2"/>
<comment type="subunit">
    <text evidence="1">Homodimer.</text>
</comment>
<dbReference type="GO" id="GO:0045892">
    <property type="term" value="P:negative regulation of DNA-templated transcription"/>
    <property type="evidence" value="ECO:0007669"/>
    <property type="project" value="InterPro"/>
</dbReference>
<dbReference type="CDD" id="cd06223">
    <property type="entry name" value="PRTases_typeI"/>
    <property type="match status" value="1"/>
</dbReference>
<dbReference type="GO" id="GO:0003677">
    <property type="term" value="F:DNA binding"/>
    <property type="evidence" value="ECO:0007669"/>
    <property type="project" value="UniProtKB-KW"/>
</dbReference>
<dbReference type="PANTHER" id="PTHR43864">
    <property type="entry name" value="HYPOXANTHINE/GUANINE PHOSPHORIBOSYLTRANSFERASE"/>
    <property type="match status" value="1"/>
</dbReference>
<sequence>MKKLKRNERVAGIMYILTTKPNYVFSYRYFCELFDVKKSSISGDISIIKELVEKIEIGTIETITGSGGGVKFAPKVQKEKTKYFLEQLCKDLSEPNRIISGGFIYMLDILYSPHIVKELGIIFANEFMDKGIDYVVTIETKGIPIALMTAEILNVPLVIIRKNIKVTEGSTVNINYISGSTKIIQTMSLSRKALREMSKVLIIDDFMKGGGTVRGIYEMMEEFNVEVAGTGVLISTMSPEKKLVNNYTSLMILKDVDEENRKIDLISNFEYLNHIKKN</sequence>
<evidence type="ECO:0000256" key="2">
    <source>
        <dbReference type="ARBA" id="ARBA00023015"/>
    </source>
</evidence>
<dbReference type="EMBL" id="CP035282">
    <property type="protein sequence ID" value="QAT62773.1"/>
    <property type="molecule type" value="Genomic_DNA"/>
</dbReference>
<dbReference type="NCBIfam" id="TIGR01743">
    <property type="entry name" value="purR_Bsub"/>
    <property type="match status" value="1"/>
</dbReference>
<evidence type="ECO:0000259" key="6">
    <source>
        <dbReference type="Pfam" id="PF00156"/>
    </source>
</evidence>
<feature type="domain" description="Phosphoribosyltransferase" evidence="6">
    <location>
        <begin position="111"/>
        <end position="250"/>
    </location>
</feature>
<proteinExistence type="inferred from homology"/>
<dbReference type="Gene3D" id="1.10.10.10">
    <property type="entry name" value="Winged helix-like DNA-binding domain superfamily/Winged helix DNA-binding domain"/>
    <property type="match status" value="1"/>
</dbReference>
<dbReference type="InterPro" id="IPR015265">
    <property type="entry name" value="PuR_N"/>
</dbReference>
<dbReference type="GO" id="GO:0045982">
    <property type="term" value="P:negative regulation of purine nucleobase metabolic process"/>
    <property type="evidence" value="ECO:0007669"/>
    <property type="project" value="InterPro"/>
</dbReference>
<keyword evidence="4" id="KW-0804">Transcription</keyword>
<comment type="similarity">
    <text evidence="5">Belongs to the purine/pyrimidine phosphoribosyltransferase family. PurR subfamily.</text>
</comment>
<accession>A0A410QFC5</accession>
<evidence type="ECO:0000256" key="1">
    <source>
        <dbReference type="ARBA" id="ARBA00011738"/>
    </source>
</evidence>
<dbReference type="InterPro" id="IPR050118">
    <property type="entry name" value="Pur/Pyrimidine_PRTase"/>
</dbReference>
<keyword evidence="2" id="KW-0805">Transcription regulation</keyword>
<dbReference type="SUPFAM" id="SSF46785">
    <property type="entry name" value="Winged helix' DNA-binding domain"/>
    <property type="match status" value="1"/>
</dbReference>
<evidence type="ECO:0000256" key="3">
    <source>
        <dbReference type="ARBA" id="ARBA00023125"/>
    </source>
</evidence>
<dbReference type="InterPro" id="IPR029057">
    <property type="entry name" value="PRTase-like"/>
</dbReference>
<dbReference type="InterPro" id="IPR036388">
    <property type="entry name" value="WH-like_DNA-bd_sf"/>
</dbReference>
<gene>
    <name evidence="8" type="primary">purR</name>
    <name evidence="8" type="ORF">EQM13_14970</name>
</gene>
<evidence type="ECO:0000313" key="9">
    <source>
        <dbReference type="Proteomes" id="UP000287969"/>
    </source>
</evidence>
<name>A0A410QFC5_9FIRM</name>
<keyword evidence="3" id="KW-0238">DNA-binding</keyword>
<keyword evidence="9" id="KW-1185">Reference proteome</keyword>
<dbReference type="Pfam" id="PF09182">
    <property type="entry name" value="PuR_N"/>
    <property type="match status" value="1"/>
</dbReference>
<reference evidence="9" key="1">
    <citation type="submission" date="2019-01" db="EMBL/GenBank/DDBJ databases">
        <title>Draft genomes of a novel of Sporanaerobacter strains.</title>
        <authorList>
            <person name="Ma S."/>
        </authorList>
    </citation>
    <scope>NUCLEOTIDE SEQUENCE [LARGE SCALE GENOMIC DNA]</scope>
    <source>
        <strain evidence="9">NJN-17</strain>
    </source>
</reference>
<dbReference type="RefSeq" id="WP_071141118.1">
    <property type="nucleotide sequence ID" value="NZ_CP035282.1"/>
</dbReference>
<evidence type="ECO:0000259" key="7">
    <source>
        <dbReference type="Pfam" id="PF09182"/>
    </source>
</evidence>
<protein>
    <submittedName>
        <fullName evidence="8">Pur operon repressor</fullName>
    </submittedName>
</protein>
<dbReference type="Gene3D" id="3.40.50.2020">
    <property type="match status" value="1"/>
</dbReference>
<dbReference type="AlphaFoldDB" id="A0A410QFC5"/>
<dbReference type="InterPro" id="IPR010078">
    <property type="entry name" value="PurR_Bsub"/>
</dbReference>
<dbReference type="InterPro" id="IPR036390">
    <property type="entry name" value="WH_DNA-bd_sf"/>
</dbReference>
<dbReference type="InterPro" id="IPR000836">
    <property type="entry name" value="PRTase_dom"/>
</dbReference>
<feature type="domain" description="Bacterial purine repressor N-terminal" evidence="7">
    <location>
        <begin position="5"/>
        <end position="74"/>
    </location>
</feature>
<evidence type="ECO:0000313" key="8">
    <source>
        <dbReference type="EMBL" id="QAT62773.1"/>
    </source>
</evidence>
<dbReference type="Proteomes" id="UP000287969">
    <property type="component" value="Chromosome"/>
</dbReference>
<organism evidence="8 9">
    <name type="scientific">Acidilutibacter cellobiosedens</name>
    <dbReference type="NCBI Taxonomy" id="2507161"/>
    <lineage>
        <taxon>Bacteria</taxon>
        <taxon>Bacillati</taxon>
        <taxon>Bacillota</taxon>
        <taxon>Tissierellia</taxon>
        <taxon>Tissierellales</taxon>
        <taxon>Acidilutibacteraceae</taxon>
        <taxon>Acidilutibacter</taxon>
    </lineage>
</organism>
<evidence type="ECO:0000256" key="4">
    <source>
        <dbReference type="ARBA" id="ARBA00023163"/>
    </source>
</evidence>
<evidence type="ECO:0000256" key="5">
    <source>
        <dbReference type="ARBA" id="ARBA00049656"/>
    </source>
</evidence>
<dbReference type="Pfam" id="PF00156">
    <property type="entry name" value="Pribosyltran"/>
    <property type="match status" value="1"/>
</dbReference>